<feature type="signal peptide" evidence="1">
    <location>
        <begin position="1"/>
        <end position="25"/>
    </location>
</feature>
<keyword evidence="1" id="KW-0732">Signal</keyword>
<feature type="domain" description="WxL" evidence="2">
    <location>
        <begin position="58"/>
        <end position="207"/>
    </location>
</feature>
<organism evidence="3 4">
    <name type="scientific">Enterococcus alcedinis</name>
    <dbReference type="NCBI Taxonomy" id="1274384"/>
    <lineage>
        <taxon>Bacteria</taxon>
        <taxon>Bacillati</taxon>
        <taxon>Bacillota</taxon>
        <taxon>Bacilli</taxon>
        <taxon>Lactobacillales</taxon>
        <taxon>Enterococcaceae</taxon>
        <taxon>Enterococcus</taxon>
    </lineage>
</organism>
<keyword evidence="4" id="KW-1185">Reference proteome</keyword>
<gene>
    <name evidence="3" type="ORF">GCM10011482_03460</name>
</gene>
<evidence type="ECO:0000256" key="1">
    <source>
        <dbReference type="SAM" id="SignalP"/>
    </source>
</evidence>
<evidence type="ECO:0000259" key="2">
    <source>
        <dbReference type="Pfam" id="PF13731"/>
    </source>
</evidence>
<dbReference type="RefSeq" id="WP_188366531.1">
    <property type="nucleotide sequence ID" value="NZ_BMDT01000001.1"/>
</dbReference>
<evidence type="ECO:0000313" key="3">
    <source>
        <dbReference type="EMBL" id="GGI64692.1"/>
    </source>
</evidence>
<comment type="caution">
    <text evidence="3">The sequence shown here is derived from an EMBL/GenBank/DDBJ whole genome shotgun (WGS) entry which is preliminary data.</text>
</comment>
<dbReference type="EMBL" id="BMDT01000001">
    <property type="protein sequence ID" value="GGI64692.1"/>
    <property type="molecule type" value="Genomic_DNA"/>
</dbReference>
<dbReference type="Pfam" id="PF13731">
    <property type="entry name" value="WxL"/>
    <property type="match status" value="1"/>
</dbReference>
<evidence type="ECO:0000313" key="4">
    <source>
        <dbReference type="Proteomes" id="UP000622610"/>
    </source>
</evidence>
<reference evidence="3" key="1">
    <citation type="journal article" date="2014" name="Int. J. Syst. Evol. Microbiol.">
        <title>Complete genome sequence of Corynebacterium casei LMG S-19264T (=DSM 44701T), isolated from a smear-ripened cheese.</title>
        <authorList>
            <consortium name="US DOE Joint Genome Institute (JGI-PGF)"/>
            <person name="Walter F."/>
            <person name="Albersmeier A."/>
            <person name="Kalinowski J."/>
            <person name="Ruckert C."/>
        </authorList>
    </citation>
    <scope>NUCLEOTIDE SEQUENCE</scope>
    <source>
        <strain evidence="3">CCM 8433</strain>
    </source>
</reference>
<dbReference type="Proteomes" id="UP000622610">
    <property type="component" value="Unassembled WGS sequence"/>
</dbReference>
<feature type="chain" id="PRO_5036966272" evidence="1">
    <location>
        <begin position="26"/>
        <end position="211"/>
    </location>
</feature>
<protein>
    <submittedName>
        <fullName evidence="3">Cell surface protein</fullName>
    </submittedName>
</protein>
<name>A0A917JEL9_9ENTE</name>
<proteinExistence type="predicted"/>
<accession>A0A917JEL9</accession>
<reference evidence="3" key="2">
    <citation type="submission" date="2020-09" db="EMBL/GenBank/DDBJ databases">
        <authorList>
            <person name="Sun Q."/>
            <person name="Sedlacek I."/>
        </authorList>
    </citation>
    <scope>NUCLEOTIDE SEQUENCE</scope>
    <source>
        <strain evidence="3">CCM 8433</strain>
    </source>
</reference>
<dbReference type="AlphaFoldDB" id="A0A917JEL9"/>
<dbReference type="InterPro" id="IPR027994">
    <property type="entry name" value="WxL_dom"/>
</dbReference>
<sequence>MKKMKLVLGILVATFGVASPLTVLAADTTDGTNGEVAFTPGDFTLNPDDGDASYRLPTDLNFGSHKIGQRSSEILIARKDGVVGGEITKGGIIVRDDRGNGESWSLTVTQDDWFKIDDSTKLENAELSFNIGELIHHTTTEKPKVSPGVNSSLVFKPGEAVSILEANGSQAAGETLLALESFELAIPANADKKVGTYTTSLTWTLNDGTTP</sequence>